<comment type="caution">
    <text evidence="7">The sequence shown here is derived from an EMBL/GenBank/DDBJ whole genome shotgun (WGS) entry which is preliminary data.</text>
</comment>
<organism evidence="7 8">
    <name type="scientific">Candidatus Raymondbacteria bacterium RIFOXYD12_FULL_49_13</name>
    <dbReference type="NCBI Taxonomy" id="1817890"/>
    <lineage>
        <taxon>Bacteria</taxon>
        <taxon>Raymondiibacteriota</taxon>
    </lineage>
</organism>
<comment type="similarity">
    <text evidence="1 4">Belongs to the D-isomer specific 2-hydroxyacid dehydrogenase family.</text>
</comment>
<dbReference type="Pfam" id="PF00389">
    <property type="entry name" value="2-Hacid_dh"/>
    <property type="match status" value="1"/>
</dbReference>
<dbReference type="PANTHER" id="PTHR42789">
    <property type="entry name" value="D-ISOMER SPECIFIC 2-HYDROXYACID DEHYDROGENASE FAMILY PROTEIN (AFU_ORTHOLOGUE AFUA_6G10090)"/>
    <property type="match status" value="1"/>
</dbReference>
<dbReference type="SUPFAM" id="SSF52283">
    <property type="entry name" value="Formate/glycerate dehydrogenase catalytic domain-like"/>
    <property type="match status" value="1"/>
</dbReference>
<evidence type="ECO:0000256" key="4">
    <source>
        <dbReference type="RuleBase" id="RU003719"/>
    </source>
</evidence>
<dbReference type="FunFam" id="3.40.50.720:FF:000462">
    <property type="entry name" value="Glyoxylate reductase (NADP+)"/>
    <property type="match status" value="1"/>
</dbReference>
<evidence type="ECO:0000256" key="2">
    <source>
        <dbReference type="ARBA" id="ARBA00023002"/>
    </source>
</evidence>
<keyword evidence="2 4" id="KW-0560">Oxidoreductase</keyword>
<dbReference type="InterPro" id="IPR036291">
    <property type="entry name" value="NAD(P)-bd_dom_sf"/>
</dbReference>
<feature type="domain" description="D-isomer specific 2-hydroxyacid dehydrogenase NAD-binding" evidence="6">
    <location>
        <begin position="111"/>
        <end position="287"/>
    </location>
</feature>
<dbReference type="Gene3D" id="3.40.50.720">
    <property type="entry name" value="NAD(P)-binding Rossmann-like Domain"/>
    <property type="match status" value="2"/>
</dbReference>
<gene>
    <name evidence="7" type="ORF">A2519_09020</name>
</gene>
<dbReference type="PROSITE" id="PS00671">
    <property type="entry name" value="D_2_HYDROXYACID_DH_3"/>
    <property type="match status" value="1"/>
</dbReference>
<dbReference type="GO" id="GO:0051287">
    <property type="term" value="F:NAD binding"/>
    <property type="evidence" value="ECO:0007669"/>
    <property type="project" value="InterPro"/>
</dbReference>
<dbReference type="InterPro" id="IPR006140">
    <property type="entry name" value="D-isomer_DH_NAD-bd"/>
</dbReference>
<dbReference type="EMBL" id="MFYX01000121">
    <property type="protein sequence ID" value="OGK01661.1"/>
    <property type="molecule type" value="Genomic_DNA"/>
</dbReference>
<dbReference type="Pfam" id="PF02826">
    <property type="entry name" value="2-Hacid_dh_C"/>
    <property type="match status" value="1"/>
</dbReference>
<proteinExistence type="inferred from homology"/>
<reference evidence="7 8" key="1">
    <citation type="journal article" date="2016" name="Nat. Commun.">
        <title>Thousands of microbial genomes shed light on interconnected biogeochemical processes in an aquifer system.</title>
        <authorList>
            <person name="Anantharaman K."/>
            <person name="Brown C.T."/>
            <person name="Hug L.A."/>
            <person name="Sharon I."/>
            <person name="Castelle C.J."/>
            <person name="Probst A.J."/>
            <person name="Thomas B.C."/>
            <person name="Singh A."/>
            <person name="Wilkins M.J."/>
            <person name="Karaoz U."/>
            <person name="Brodie E.L."/>
            <person name="Williams K.H."/>
            <person name="Hubbard S.S."/>
            <person name="Banfield J.F."/>
        </authorList>
    </citation>
    <scope>NUCLEOTIDE SEQUENCE [LARGE SCALE GENOMIC DNA]</scope>
</reference>
<evidence type="ECO:0000259" key="6">
    <source>
        <dbReference type="Pfam" id="PF02826"/>
    </source>
</evidence>
<dbReference type="PANTHER" id="PTHR42789:SF1">
    <property type="entry name" value="D-ISOMER SPECIFIC 2-HYDROXYACID DEHYDROGENASE FAMILY PROTEIN (AFU_ORTHOLOGUE AFUA_6G10090)"/>
    <property type="match status" value="1"/>
</dbReference>
<evidence type="ECO:0000259" key="5">
    <source>
        <dbReference type="Pfam" id="PF00389"/>
    </source>
</evidence>
<dbReference type="GO" id="GO:0016616">
    <property type="term" value="F:oxidoreductase activity, acting on the CH-OH group of donors, NAD or NADP as acceptor"/>
    <property type="evidence" value="ECO:0007669"/>
    <property type="project" value="InterPro"/>
</dbReference>
<evidence type="ECO:0000313" key="7">
    <source>
        <dbReference type="EMBL" id="OGK01661.1"/>
    </source>
</evidence>
<name>A0A1F7F4U8_UNCRA</name>
<accession>A0A1F7F4U8</accession>
<dbReference type="InterPro" id="IPR006139">
    <property type="entry name" value="D-isomer_2_OHA_DH_cat_dom"/>
</dbReference>
<feature type="domain" description="D-isomer specific 2-hydroxyacid dehydrogenase catalytic" evidence="5">
    <location>
        <begin position="5"/>
        <end position="319"/>
    </location>
</feature>
<dbReference type="InterPro" id="IPR050857">
    <property type="entry name" value="D-2-hydroxyacid_DH"/>
</dbReference>
<keyword evidence="3" id="KW-0520">NAD</keyword>
<evidence type="ECO:0000256" key="1">
    <source>
        <dbReference type="ARBA" id="ARBA00005854"/>
    </source>
</evidence>
<dbReference type="SUPFAM" id="SSF51735">
    <property type="entry name" value="NAD(P)-binding Rossmann-fold domains"/>
    <property type="match status" value="1"/>
</dbReference>
<evidence type="ECO:0000313" key="8">
    <source>
        <dbReference type="Proteomes" id="UP000179243"/>
    </source>
</evidence>
<sequence>MNYSIFVTRSIPEAGIEVLKKSCASVDINQHDRVLSKSELIEKVTGRTGVLCTISDTIDVEIMNAASNVKGFANYGVGYNNIDVVAATVRNIMVSNTPGVLTDATADLAWALLFAAARRIAESDAYFRKGAWKGWGPMQFLGADITGKTLGIAGAGRIGENMALKSKGFGMTVLYASRHENTRMEQELGARRVALEELLKKSDFISLHVPLTDKTRHYIGPREFGLMKPSAILINTSRGPVIDETALVKTLREKRIAAAGLDVYEDEPMPKPGLTDLANVVCAPHLGSATQETRTRMAVMAAENLIAMIQGKVPPNLVNPEVVPRFPEGGPH</sequence>
<dbReference type="Proteomes" id="UP000179243">
    <property type="component" value="Unassembled WGS sequence"/>
</dbReference>
<dbReference type="AlphaFoldDB" id="A0A1F7F4U8"/>
<protein>
    <submittedName>
        <fullName evidence="7">D-glycerate dehydrogenase</fullName>
    </submittedName>
</protein>
<dbReference type="InterPro" id="IPR029753">
    <property type="entry name" value="D-isomer_DH_CS"/>
</dbReference>
<evidence type="ECO:0000256" key="3">
    <source>
        <dbReference type="ARBA" id="ARBA00023027"/>
    </source>
</evidence>
<dbReference type="CDD" id="cd05301">
    <property type="entry name" value="GDH"/>
    <property type="match status" value="1"/>
</dbReference>